<feature type="transmembrane region" description="Helical" evidence="1">
    <location>
        <begin position="7"/>
        <end position="30"/>
    </location>
</feature>
<dbReference type="PANTHER" id="PTHR30441:SF8">
    <property type="entry name" value="DUF748 DOMAIN-CONTAINING PROTEIN"/>
    <property type="match status" value="1"/>
</dbReference>
<reference evidence="2" key="1">
    <citation type="journal article" date="2014" name="Int. J. Syst. Evol. Microbiol.">
        <title>Complete genome sequence of Corynebacterium casei LMG S-19264T (=DSM 44701T), isolated from a smear-ripened cheese.</title>
        <authorList>
            <consortium name="US DOE Joint Genome Institute (JGI-PGF)"/>
            <person name="Walter F."/>
            <person name="Albersmeier A."/>
            <person name="Kalinowski J."/>
            <person name="Ruckert C."/>
        </authorList>
    </citation>
    <scope>NUCLEOTIDE SEQUENCE</scope>
    <source>
        <strain evidence="2">CGMCC 1.15448</strain>
    </source>
</reference>
<gene>
    <name evidence="2" type="ORF">GCM10011511_38340</name>
</gene>
<organism evidence="2 3">
    <name type="scientific">Puia dinghuensis</name>
    <dbReference type="NCBI Taxonomy" id="1792502"/>
    <lineage>
        <taxon>Bacteria</taxon>
        <taxon>Pseudomonadati</taxon>
        <taxon>Bacteroidota</taxon>
        <taxon>Chitinophagia</taxon>
        <taxon>Chitinophagales</taxon>
        <taxon>Chitinophagaceae</taxon>
        <taxon>Puia</taxon>
    </lineage>
</organism>
<dbReference type="EMBL" id="BMJC01000004">
    <property type="protein sequence ID" value="GGB11084.1"/>
    <property type="molecule type" value="Genomic_DNA"/>
</dbReference>
<accession>A0A8J2UG54</accession>
<comment type="caution">
    <text evidence="2">The sequence shown here is derived from an EMBL/GenBank/DDBJ whole genome shotgun (WGS) entry which is preliminary data.</text>
</comment>
<proteinExistence type="predicted"/>
<keyword evidence="1" id="KW-1133">Transmembrane helix</keyword>
<evidence type="ECO:0000313" key="2">
    <source>
        <dbReference type="EMBL" id="GGB11084.1"/>
    </source>
</evidence>
<dbReference type="RefSeq" id="WP_188934692.1">
    <property type="nucleotide sequence ID" value="NZ_BMJC01000004.1"/>
</dbReference>
<evidence type="ECO:0000313" key="3">
    <source>
        <dbReference type="Proteomes" id="UP000607559"/>
    </source>
</evidence>
<keyword evidence="1" id="KW-0472">Membrane</keyword>
<dbReference type="PANTHER" id="PTHR30441">
    <property type="entry name" value="DUF748 DOMAIN-CONTAINING PROTEIN"/>
    <property type="match status" value="1"/>
</dbReference>
<reference evidence="2" key="2">
    <citation type="submission" date="2020-09" db="EMBL/GenBank/DDBJ databases">
        <authorList>
            <person name="Sun Q."/>
            <person name="Zhou Y."/>
        </authorList>
    </citation>
    <scope>NUCLEOTIDE SEQUENCE</scope>
    <source>
        <strain evidence="2">CGMCC 1.15448</strain>
    </source>
</reference>
<protein>
    <recommendedName>
        <fullName evidence="4">AsmA-like C-terminal domain-containing protein</fullName>
    </recommendedName>
</protein>
<dbReference type="InterPro" id="IPR052894">
    <property type="entry name" value="AsmA-related"/>
</dbReference>
<name>A0A8J2UG54_9BACT</name>
<evidence type="ECO:0008006" key="4">
    <source>
        <dbReference type="Google" id="ProtNLM"/>
    </source>
</evidence>
<evidence type="ECO:0000256" key="1">
    <source>
        <dbReference type="SAM" id="Phobius"/>
    </source>
</evidence>
<sequence>MKRALRYLIRIAGALVCLLLLAWLCLVGYVELNKAALLEKARSAFQDRLGGALRIGKLDISFFRHFPNVTARLSTVTLRDSAWTQHHHDLLQAADVYITCNLFKSLFARRLQVGAVDLEHGQVYLYTDSTGYSNTDMLRTLQPANTRSRPDLPDIGLTDIRWVMEKQNKHKFFDLDIQHLHCGITRDRRLLRFDVNANIRADDFSFNTANGSFIKGRALLGRFTVDYNTASKIIQFNEAKLEIDDHLFVFSGRFFPTVSPDPFFLKIETAHILYRHASALLTPHLRQELDKYDIDKPVSVYAQLDAGAADDPEPQIQVRLDLDKGSVLTPDGRFTGVSFKGSFTNEWQRGQKRRDENSGIRLLGFSGQLQKLPFQADTIAITNLKHPQLACDLRSHFGLEALNDLTGSQTLQFTGGAGTMNLVYKGPLSENDTAGTTVNGWLDLDSAALTYLPYSFRLTNGKGRLRFRDQDLLVDQLSIHAGGSMINVKGIARNLVALLDRNEENVSMDWNLASPRLDLGDLAVLAGRPTATNFRQSGTSAFGTTFGRVDRLLKEGIIHVGVEANDLRFRKFSGANAKADLLFEDHQIILTRLTMDQGAFDLKGTIDRRRPGDVLVSLESHLKDVDLPRLFNAFGDFGQDAITARNLKGSLTADIRLNGAMTDKKKMDPNSLKGSVDFTINNGQLVDFEPMEKIKVFVLKDRDLSTIRFAELKNRLDLDSTTLTIHRMEIRSTAFTLFAEGTYDLKTGPDISLRVPFSNFSKNQTIDISPDSRGNYSKAGISVWLRARRGVDGKLKITWDPFKKALKQAKANNTRGAN</sequence>
<keyword evidence="3" id="KW-1185">Reference proteome</keyword>
<dbReference type="AlphaFoldDB" id="A0A8J2UG54"/>
<dbReference type="GO" id="GO:0090313">
    <property type="term" value="P:regulation of protein targeting to membrane"/>
    <property type="evidence" value="ECO:0007669"/>
    <property type="project" value="TreeGrafter"/>
</dbReference>
<dbReference type="GO" id="GO:0005886">
    <property type="term" value="C:plasma membrane"/>
    <property type="evidence" value="ECO:0007669"/>
    <property type="project" value="TreeGrafter"/>
</dbReference>
<dbReference type="Proteomes" id="UP000607559">
    <property type="component" value="Unassembled WGS sequence"/>
</dbReference>
<keyword evidence="1" id="KW-0812">Transmembrane</keyword>